<dbReference type="EMBL" id="CAJOBA010046983">
    <property type="protein sequence ID" value="CAF4195956.1"/>
    <property type="molecule type" value="Genomic_DNA"/>
</dbReference>
<evidence type="ECO:0000313" key="4">
    <source>
        <dbReference type="EMBL" id="CAF4195956.1"/>
    </source>
</evidence>
<name>A0A814B4I7_9BILA</name>
<dbReference type="AlphaFoldDB" id="A0A814B4I7"/>
<dbReference type="Proteomes" id="UP000677228">
    <property type="component" value="Unassembled WGS sequence"/>
</dbReference>
<gene>
    <name evidence="1" type="ORF">GPM918_LOCUS9765</name>
    <name evidence="2" type="ORF">OVA965_LOCUS32438</name>
    <name evidence="3" type="ORF">SRO942_LOCUS9766</name>
    <name evidence="4" type="ORF">TMI583_LOCUS33295</name>
</gene>
<sequence>MLALFAIFEHLSNVRRVLNRYNFLYTSSTTTPDEGYELKPIVSGQSVPIDRRKSSIIYRNSLANILPSYQVYEHNILLTPIVHHIIIQLNPDIIPLFDSDFLDDLHEQHELARELDACLLEIKTIEKDLYNVKQRQCDLYESFLEFVDKKDELIQLFVDYYSEYYEDGCHEDEQDEFREQTQKTNKNRKTLRRQSTIYEYTIPVSNRYEMLRRESLLHILAGDLVEEQQ</sequence>
<evidence type="ECO:0000313" key="5">
    <source>
        <dbReference type="Proteomes" id="UP000663829"/>
    </source>
</evidence>
<evidence type="ECO:0000313" key="3">
    <source>
        <dbReference type="EMBL" id="CAF3702131.1"/>
    </source>
</evidence>
<reference evidence="1" key="1">
    <citation type="submission" date="2021-02" db="EMBL/GenBank/DDBJ databases">
        <authorList>
            <person name="Nowell W R."/>
        </authorList>
    </citation>
    <scope>NUCLEOTIDE SEQUENCE</scope>
</reference>
<dbReference type="EMBL" id="CAJNOQ010001849">
    <property type="protein sequence ID" value="CAF0923122.1"/>
    <property type="molecule type" value="Genomic_DNA"/>
</dbReference>
<dbReference type="EMBL" id="CAJNOK010025282">
    <property type="protein sequence ID" value="CAF1388131.1"/>
    <property type="molecule type" value="Genomic_DNA"/>
</dbReference>
<proteinExistence type="predicted"/>
<protein>
    <submittedName>
        <fullName evidence="1">Uncharacterized protein</fullName>
    </submittedName>
</protein>
<keyword evidence="5" id="KW-1185">Reference proteome</keyword>
<dbReference type="Proteomes" id="UP000682733">
    <property type="component" value="Unassembled WGS sequence"/>
</dbReference>
<dbReference type="Proteomes" id="UP000681722">
    <property type="component" value="Unassembled WGS sequence"/>
</dbReference>
<evidence type="ECO:0000313" key="2">
    <source>
        <dbReference type="EMBL" id="CAF1388131.1"/>
    </source>
</evidence>
<comment type="caution">
    <text evidence="1">The sequence shown here is derived from an EMBL/GenBank/DDBJ whole genome shotgun (WGS) entry which is preliminary data.</text>
</comment>
<evidence type="ECO:0000313" key="1">
    <source>
        <dbReference type="EMBL" id="CAF0923122.1"/>
    </source>
</evidence>
<dbReference type="Proteomes" id="UP000663829">
    <property type="component" value="Unassembled WGS sequence"/>
</dbReference>
<dbReference type="OrthoDB" id="10014798at2759"/>
<dbReference type="EMBL" id="CAJOBC010001849">
    <property type="protein sequence ID" value="CAF3702131.1"/>
    <property type="molecule type" value="Genomic_DNA"/>
</dbReference>
<accession>A0A814B4I7</accession>
<organism evidence="1 5">
    <name type="scientific">Didymodactylos carnosus</name>
    <dbReference type="NCBI Taxonomy" id="1234261"/>
    <lineage>
        <taxon>Eukaryota</taxon>
        <taxon>Metazoa</taxon>
        <taxon>Spiralia</taxon>
        <taxon>Gnathifera</taxon>
        <taxon>Rotifera</taxon>
        <taxon>Eurotatoria</taxon>
        <taxon>Bdelloidea</taxon>
        <taxon>Philodinida</taxon>
        <taxon>Philodinidae</taxon>
        <taxon>Didymodactylos</taxon>
    </lineage>
</organism>